<feature type="domain" description="HTH cro/C1-type" evidence="1">
    <location>
        <begin position="17"/>
        <end position="70"/>
    </location>
</feature>
<dbReference type="EMBL" id="RZIJ01000002">
    <property type="protein sequence ID" value="RUQ75253.1"/>
    <property type="molecule type" value="Genomic_DNA"/>
</dbReference>
<dbReference type="Gene3D" id="1.10.260.40">
    <property type="entry name" value="lambda repressor-like DNA-binding domains"/>
    <property type="match status" value="1"/>
</dbReference>
<reference evidence="2 3" key="1">
    <citation type="submission" date="2018-12" db="EMBL/GenBank/DDBJ databases">
        <authorList>
            <person name="Yang Y."/>
        </authorList>
    </citation>
    <scope>NUCLEOTIDE SEQUENCE [LARGE SCALE GENOMIC DNA]</scope>
    <source>
        <strain evidence="2 3">GSF71</strain>
    </source>
</reference>
<dbReference type="AlphaFoldDB" id="A0A3S0V3H4"/>
<dbReference type="Pfam" id="PF01381">
    <property type="entry name" value="HTH_3"/>
    <property type="match status" value="1"/>
</dbReference>
<dbReference type="Proteomes" id="UP000280346">
    <property type="component" value="Unassembled WGS sequence"/>
</dbReference>
<dbReference type="SUPFAM" id="SSF47413">
    <property type="entry name" value="lambda repressor-like DNA-binding domains"/>
    <property type="match status" value="1"/>
</dbReference>
<comment type="caution">
    <text evidence="2">The sequence shown here is derived from an EMBL/GenBank/DDBJ whole genome shotgun (WGS) entry which is preliminary data.</text>
</comment>
<gene>
    <name evidence="2" type="ORF">EJ913_04180</name>
</gene>
<proteinExistence type="predicted"/>
<name>A0A3S0V3H4_9PROT</name>
<protein>
    <submittedName>
        <fullName evidence="2">XRE family transcriptional regulator</fullName>
    </submittedName>
</protein>
<accession>A0A3S0V3H4</accession>
<dbReference type="CDD" id="cd00093">
    <property type="entry name" value="HTH_XRE"/>
    <property type="match status" value="1"/>
</dbReference>
<evidence type="ECO:0000313" key="3">
    <source>
        <dbReference type="Proteomes" id="UP000280346"/>
    </source>
</evidence>
<evidence type="ECO:0000313" key="2">
    <source>
        <dbReference type="EMBL" id="RUQ75253.1"/>
    </source>
</evidence>
<dbReference type="InterPro" id="IPR010982">
    <property type="entry name" value="Lambda_DNA-bd_dom_sf"/>
</dbReference>
<dbReference type="OrthoDB" id="3782725at2"/>
<sequence length="92" mass="9715">MKSPISDETSVSPAQCRAARALIEWTRDDLAAAAQTARSTLADFEANKRQPHPRTIAAIRTALEAAGVEFIPENGGGAGVRLRKDVTASAVL</sequence>
<evidence type="ECO:0000259" key="1">
    <source>
        <dbReference type="PROSITE" id="PS50943"/>
    </source>
</evidence>
<dbReference type="PROSITE" id="PS50943">
    <property type="entry name" value="HTH_CROC1"/>
    <property type="match status" value="1"/>
</dbReference>
<dbReference type="InterPro" id="IPR001387">
    <property type="entry name" value="Cro/C1-type_HTH"/>
</dbReference>
<keyword evidence="3" id="KW-1185">Reference proteome</keyword>
<dbReference type="GO" id="GO:0003677">
    <property type="term" value="F:DNA binding"/>
    <property type="evidence" value="ECO:0007669"/>
    <property type="project" value="InterPro"/>
</dbReference>
<organism evidence="2 3">
    <name type="scientific">Azospirillum doebereinerae</name>
    <dbReference type="NCBI Taxonomy" id="92933"/>
    <lineage>
        <taxon>Bacteria</taxon>
        <taxon>Pseudomonadati</taxon>
        <taxon>Pseudomonadota</taxon>
        <taxon>Alphaproteobacteria</taxon>
        <taxon>Rhodospirillales</taxon>
        <taxon>Azospirillaceae</taxon>
        <taxon>Azospirillum</taxon>
    </lineage>
</organism>